<dbReference type="SUPFAM" id="SSF48452">
    <property type="entry name" value="TPR-like"/>
    <property type="match status" value="4"/>
</dbReference>
<evidence type="ECO:0000256" key="1">
    <source>
        <dbReference type="PROSITE-ProRule" id="PRU00339"/>
    </source>
</evidence>
<dbReference type="OrthoDB" id="9804983at2"/>
<feature type="coiled-coil region" evidence="2">
    <location>
        <begin position="583"/>
        <end position="610"/>
    </location>
</feature>
<sequence>MRDNYDPNLAKNYKDLGIFYLKSKDFIKARSYFNQSLILYLKIFSGKGNETAKVLYKLGKLNRLEGNKSDAEKCYSKALKINKETYGENNLYIANAYRYQGKNYLLINNFIEAETSLKKALEIYKKIFKVRPHLDIAKTNIFLCKIYENIKNLEELEKSYWNAYFIFKKIFSNKQHPKIIGAQEIWKQIFLHELIKSLFIGKYGKELREYIKSIDISKALDNKWDGILFNSIKRVVEKYNKKSGEFSVYEGEELVEKAYNFVTQRLKQERFEVTERTKKLCEDILEWEAQFKTMKEGAVESLGSDSKKDDEHTKHVEKKLRDLSAAGDDRNLISNGEDRKYWYSVTDGFRLLVAIRKSMLHPIDIEGKEEERYATHRENEEGIFIADPYHSDNFREYLRDDIARITGNHEIKEYNTDRWQSMPRVIVLPILYGLHWRSVRIEIDYESRGSSILYDDPYGVNHFPKQEMERLLQVIKEQIGFLIRTELKNKGVEVGAEEIEVKEYEKKIDQQGSYENSYDCGVIIFSNIRGYSRREIRNEVYAEAPLEEENKYSLSSITANKHEEEIVGIRARHIRECVEIAGIEINTDRLEEIEERIRQSSRNRVELLGRNESKIGKKIGELSAEYIEMLFSILEQKKALVKGERGEYTEEELEEYYGLLFKKVEEEINLDFIEKYIGQGGGKEDEEELGDIIFLNVKETLKKIEEIKEEVNKLYEVGDIEVCLKKIKEGLKLCNNEINIGKYYEQEYKLFLKLGDIYSEGKDRLDNPKAVGIYQYMLNIIDKLPDGIDKEGRRREVENKIGLVEENFIKQYSNDKPLPEGYSGKASLERIREYKAKLEEHRAWVKGELKRIEDLGIKEGEEELDEEGLEKRAEEVERIYGEIREYFIGDKGLIKQLLNDCIKELGGLPKVIDKKTGEEREVEYTIYGMGSMALGTMTPWSDMEWGILIEEELEREEERIKEYFRNLTILMYIKVTNFGESLLTVFGIKELNNFKRSDGTDKEHNWFYDNISRRGFSCDGSQWHACKSPLGREERYNKIELNEEGTSKVVKCKPFELISTISELLRFQEEVWWKEDPHLVQALWRIVPILGSKELIRKYQGKLEGYRENIQQQSFEILKKDNLNFDPYSFISDEDKIGQILNVKKEIYRFPDRIAVALTECLGGRREDIWVSVYSLSELESSWKHLENIKGLQIALSIATELRLNTYAHNNGQKEDLSTLQKYSTKIKELQEEIIEEVFYIKEPALLYRYFYTTVILSTIINDSRDNTGLKHKYIEERAIPDEHMIKGHIYVRFMKYDKAIKEFKETSYQKNNYLKQLLVSLYHRVGKNQPALKLLDEMLCSQDQLSIAAIYNQIGNILYSEDKYMEALQWQEKSLKIYQGIRDRDISLASLLNNMGITYSALGEYEKALKYYYRSLKIYNGIYKRDHTAIANVLINIGGTLTKQGKYSEALLCLKVSFKIYNKRYRGYFPENATLLNNVGAILSIQGGYNKVLLFNEESLTIRQQIYKDGHPDIAASLYNIGNNLLALKKYEEALNNYQQSLIILKRIGKEDHIMSKVEHNIGIILDIQGKYSEALKSYKRSLDIQQKIYPKNHISIAITLYNIGSIYLTLDNNEKAVQNSIRCIKILDKLEDIEAKKYKIYALQILANAYYNKGELTLAIKWYNELSNISQSRYTRNNLACMYHIKAICFKESNKIEEYEEYLGKAGRTFELALSMESEEPISSALYTEYAMFLVKYHDINNQEEYTKIQELLNKAIELQNDGSSLGYNQLEKITTVDTLRVLLDTRESITVAPHILAYYLLINVHVMHGKKEEAEEKLEELEGIMLSFRGAGDLSPEQEEEKVLALYLTAYACKEMRQQLPLQKNSNKKEIDEKEYKYAHNFKEALSNKDYKLQIESLKELGGIYREKREYTKATALYNTALIIVNDKFANDKCYNSHQNELIDCIKRTEKSFLEDVLQKKIPASLISAKESDLIHKKFLEDLRKEVRDALNSIESEYNAPKEQDKNVELLKIDKVEKVQSLYGMITKRMKGFINDLIDECQKVLGSPEGGCKYAIMGLGSIARKEITPYSDFEFVVLINEENENYKQYFRNLTKLLHIKVINLGETVLPTMVIDALNPAYNKDPLSSWFYDNITPNGFKFDGMMPRACKTPLGTTAASGLREGELDEYGGEVFELIHTPKEMSKFQEGKWYKQDNLLPNELTTITYIKGDKNLITEYKQEVKNILDTIKTKEINIRQERALKLLKDDINKFGMRIGNETEEGRLFRPKFDLYRLPNTVFENLALFYNIEKNSTLDR</sequence>
<feature type="non-terminal residue" evidence="4">
    <location>
        <position position="2300"/>
    </location>
</feature>
<proteinExistence type="predicted"/>
<keyword evidence="5" id="KW-1185">Reference proteome</keyword>
<dbReference type="EMBL" id="JSWE01000011">
    <property type="protein sequence ID" value="KIE06269.1"/>
    <property type="molecule type" value="Genomic_DNA"/>
</dbReference>
<dbReference type="Gene3D" id="1.25.40.10">
    <property type="entry name" value="Tetratricopeptide repeat domain"/>
    <property type="match status" value="4"/>
</dbReference>
<feature type="coiled-coil region" evidence="2">
    <location>
        <begin position="1807"/>
        <end position="1834"/>
    </location>
</feature>
<feature type="repeat" description="TPR" evidence="1">
    <location>
        <begin position="1516"/>
        <end position="1549"/>
    </location>
</feature>
<feature type="repeat" description="TPR" evidence="1">
    <location>
        <begin position="1390"/>
        <end position="1423"/>
    </location>
</feature>
<keyword evidence="1" id="KW-0802">TPR repeat</keyword>
<dbReference type="PROSITE" id="PS50293">
    <property type="entry name" value="TPR_REGION"/>
    <property type="match status" value="1"/>
</dbReference>
<dbReference type="Pfam" id="PF13374">
    <property type="entry name" value="TPR_10"/>
    <property type="match status" value="1"/>
</dbReference>
<comment type="caution">
    <text evidence="4">The sequence shown here is derived from an EMBL/GenBank/DDBJ whole genome shotgun (WGS) entry which is preliminary data.</text>
</comment>
<dbReference type="Proteomes" id="UP000031258">
    <property type="component" value="Unassembled WGS sequence"/>
</dbReference>
<dbReference type="PANTHER" id="PTHR19959:SF119">
    <property type="entry name" value="FUNGAL LIPASE-LIKE DOMAIN-CONTAINING PROTEIN"/>
    <property type="match status" value="1"/>
</dbReference>
<dbReference type="Pfam" id="PF13424">
    <property type="entry name" value="TPR_12"/>
    <property type="match status" value="4"/>
</dbReference>
<dbReference type="Pfam" id="PF03445">
    <property type="entry name" value="DUF294"/>
    <property type="match status" value="1"/>
</dbReference>
<evidence type="ECO:0000313" key="5">
    <source>
        <dbReference type="Proteomes" id="UP000031258"/>
    </source>
</evidence>
<dbReference type="GO" id="GO:0008773">
    <property type="term" value="F:[protein-PII] uridylyltransferase activity"/>
    <property type="evidence" value="ECO:0007669"/>
    <property type="project" value="InterPro"/>
</dbReference>
<gene>
    <name evidence="4" type="ORF">NF27_AK00010</name>
</gene>
<accession>A0A0C1QL89</accession>
<dbReference type="PROSITE" id="PS50005">
    <property type="entry name" value="TPR"/>
    <property type="match status" value="4"/>
</dbReference>
<dbReference type="STRING" id="86105.NF27_AK00010"/>
<dbReference type="PANTHER" id="PTHR19959">
    <property type="entry name" value="KINESIN LIGHT CHAIN"/>
    <property type="match status" value="1"/>
</dbReference>
<reference evidence="4 5" key="1">
    <citation type="submission" date="2014-11" db="EMBL/GenBank/DDBJ databases">
        <title>A Rickettsiales Symbiont of Amoebae With Ancient Features.</title>
        <authorList>
            <person name="Schulz F."/>
            <person name="Martijn J."/>
            <person name="Wascher F."/>
            <person name="Kostanjsek R."/>
            <person name="Ettema T.J."/>
            <person name="Horn M."/>
        </authorList>
    </citation>
    <scope>NUCLEOTIDE SEQUENCE [LARGE SCALE GENOMIC DNA]</scope>
    <source>
        <strain evidence="4 5">UWC36</strain>
    </source>
</reference>
<evidence type="ECO:0000256" key="2">
    <source>
        <dbReference type="SAM" id="Coils"/>
    </source>
</evidence>
<dbReference type="Gene3D" id="3.40.395.10">
    <property type="entry name" value="Adenoviral Proteinase, Chain A"/>
    <property type="match status" value="1"/>
</dbReference>
<dbReference type="SUPFAM" id="SSF54001">
    <property type="entry name" value="Cysteine proteinases"/>
    <property type="match status" value="1"/>
</dbReference>
<organism evidence="4 5">
    <name type="scientific">Candidatus Jidaibacter acanthamoebae</name>
    <dbReference type="NCBI Taxonomy" id="86105"/>
    <lineage>
        <taxon>Bacteria</taxon>
        <taxon>Pseudomonadati</taxon>
        <taxon>Pseudomonadota</taxon>
        <taxon>Alphaproteobacteria</taxon>
        <taxon>Rickettsiales</taxon>
        <taxon>Candidatus Midichloriaceae</taxon>
        <taxon>Candidatus Jidaibacter</taxon>
    </lineage>
</organism>
<name>A0A0C1QL89_9RICK</name>
<feature type="domain" description="Protein-PII uridylyltransferase N-terminal" evidence="3">
    <location>
        <begin position="2020"/>
        <end position="2116"/>
    </location>
</feature>
<dbReference type="InterPro" id="IPR019734">
    <property type="entry name" value="TPR_rpt"/>
</dbReference>
<evidence type="ECO:0000259" key="3">
    <source>
        <dbReference type="Pfam" id="PF03445"/>
    </source>
</evidence>
<dbReference type="InterPro" id="IPR005105">
    <property type="entry name" value="GlnD_Uridyltrans_N"/>
</dbReference>
<evidence type="ECO:0000313" key="4">
    <source>
        <dbReference type="EMBL" id="KIE06269.1"/>
    </source>
</evidence>
<feature type="repeat" description="TPR" evidence="1">
    <location>
        <begin position="52"/>
        <end position="85"/>
    </location>
</feature>
<dbReference type="InterPro" id="IPR038765">
    <property type="entry name" value="Papain-like_cys_pep_sf"/>
</dbReference>
<dbReference type="RefSeq" id="WP_039454494.1">
    <property type="nucleotide sequence ID" value="NZ_JSWE01000011.1"/>
</dbReference>
<protein>
    <recommendedName>
        <fullName evidence="3">Protein-PII uridylyltransferase N-terminal domain-containing protein</fullName>
    </recommendedName>
</protein>
<feature type="repeat" description="TPR" evidence="1">
    <location>
        <begin position="1557"/>
        <end position="1590"/>
    </location>
</feature>
<dbReference type="InterPro" id="IPR011990">
    <property type="entry name" value="TPR-like_helical_dom_sf"/>
</dbReference>
<keyword evidence="2" id="KW-0175">Coiled coil</keyword>
<dbReference type="SMART" id="SM00028">
    <property type="entry name" value="TPR"/>
    <property type="match status" value="14"/>
</dbReference>